<dbReference type="HAMAP" id="MF_00323">
    <property type="entry name" value="Ferrochelatase"/>
    <property type="match status" value="1"/>
</dbReference>
<comment type="catalytic activity">
    <reaction evidence="9 10">
        <text>heme b + 2 H(+) = protoporphyrin IX + Fe(2+)</text>
        <dbReference type="Rhea" id="RHEA:22584"/>
        <dbReference type="ChEBI" id="CHEBI:15378"/>
        <dbReference type="ChEBI" id="CHEBI:29033"/>
        <dbReference type="ChEBI" id="CHEBI:57306"/>
        <dbReference type="ChEBI" id="CHEBI:60344"/>
        <dbReference type="EC" id="4.98.1.1"/>
    </reaction>
</comment>
<dbReference type="GO" id="GO:0006783">
    <property type="term" value="P:heme biosynthetic process"/>
    <property type="evidence" value="ECO:0007669"/>
    <property type="project" value="UniProtKB-UniRule"/>
</dbReference>
<dbReference type="EC" id="4.98.1.1" evidence="9 10"/>
<keyword evidence="6 9" id="KW-0456">Lyase</keyword>
<comment type="function">
    <text evidence="9 10">Catalyzes the ferrous insertion into protoporphyrin IX.</text>
</comment>
<dbReference type="CDD" id="cd03411">
    <property type="entry name" value="Ferrochelatase_N"/>
    <property type="match status" value="1"/>
</dbReference>
<evidence type="ECO:0000256" key="1">
    <source>
        <dbReference type="ARBA" id="ARBA00007718"/>
    </source>
</evidence>
<dbReference type="InParanoid" id="A0A7X0JWV2"/>
<dbReference type="SUPFAM" id="SSF53800">
    <property type="entry name" value="Chelatase"/>
    <property type="match status" value="1"/>
</dbReference>
<evidence type="ECO:0000313" key="11">
    <source>
        <dbReference type="EMBL" id="MBB6523723.1"/>
    </source>
</evidence>
<evidence type="ECO:0000256" key="10">
    <source>
        <dbReference type="RuleBase" id="RU000607"/>
    </source>
</evidence>
<comment type="pathway">
    <text evidence="9 10">Porphyrin-containing compound metabolism; protoheme biosynthesis; protoheme from protoporphyrin-IX: step 1/1.</text>
</comment>
<dbReference type="InterPro" id="IPR019772">
    <property type="entry name" value="Ferrochelatase_AS"/>
</dbReference>
<keyword evidence="5 9" id="KW-0350">Heme biosynthesis</keyword>
<feature type="binding site" evidence="9">
    <location>
        <position position="292"/>
    </location>
    <ligand>
        <name>Fe(2+)</name>
        <dbReference type="ChEBI" id="CHEBI:29033"/>
    </ligand>
</feature>
<dbReference type="Proteomes" id="UP000528457">
    <property type="component" value="Unassembled WGS sequence"/>
</dbReference>
<dbReference type="FunFam" id="3.40.50.1400:FF:000002">
    <property type="entry name" value="Ferrochelatase"/>
    <property type="match status" value="1"/>
</dbReference>
<reference evidence="11 12" key="1">
    <citation type="submission" date="2020-08" db="EMBL/GenBank/DDBJ databases">
        <title>Genomic Encyclopedia of Type Strains, Phase IV (KMG-IV): sequencing the most valuable type-strain genomes for metagenomic binning, comparative biology and taxonomic classification.</title>
        <authorList>
            <person name="Goeker M."/>
        </authorList>
    </citation>
    <scope>NUCLEOTIDE SEQUENCE [LARGE SCALE GENOMIC DNA]</scope>
    <source>
        <strain evidence="11 12">DSM 22368</strain>
    </source>
</reference>
<protein>
    <recommendedName>
        <fullName evidence="9 10">Ferrochelatase</fullName>
        <ecNumber evidence="9 10">4.98.1.1</ecNumber>
    </recommendedName>
    <alternativeName>
        <fullName evidence="9">Heme synthase</fullName>
    </alternativeName>
    <alternativeName>
        <fullName evidence="9">Protoheme ferro-lyase</fullName>
    </alternativeName>
</protein>
<dbReference type="Gene3D" id="3.40.50.1400">
    <property type="match status" value="2"/>
</dbReference>
<dbReference type="PANTHER" id="PTHR11108:SF1">
    <property type="entry name" value="FERROCHELATASE, MITOCHONDRIAL"/>
    <property type="match status" value="1"/>
</dbReference>
<keyword evidence="4 9" id="KW-0408">Iron</keyword>
<dbReference type="AlphaFoldDB" id="A0A7X0JWV2"/>
<evidence type="ECO:0000256" key="9">
    <source>
        <dbReference type="HAMAP-Rule" id="MF_00323"/>
    </source>
</evidence>
<dbReference type="GO" id="GO:0004325">
    <property type="term" value="F:ferrochelatase activity"/>
    <property type="evidence" value="ECO:0007669"/>
    <property type="project" value="UniProtKB-UniRule"/>
</dbReference>
<keyword evidence="3 9" id="KW-0479">Metal-binding</keyword>
<keyword evidence="7 9" id="KW-0627">Porphyrin biosynthesis</keyword>
<evidence type="ECO:0000256" key="3">
    <source>
        <dbReference type="ARBA" id="ARBA00022723"/>
    </source>
</evidence>
<evidence type="ECO:0000256" key="5">
    <source>
        <dbReference type="ARBA" id="ARBA00023133"/>
    </source>
</evidence>
<gene>
    <name evidence="9" type="primary">hemH</name>
    <name evidence="11" type="ORF">HNR48_004037</name>
</gene>
<comment type="subcellular location">
    <subcellularLocation>
        <location evidence="9 10">Cytoplasm</location>
    </subcellularLocation>
</comment>
<dbReference type="InterPro" id="IPR033644">
    <property type="entry name" value="Ferrochelatase_C"/>
</dbReference>
<comment type="catalytic activity">
    <reaction evidence="8">
        <text>Fe-coproporphyrin III + 2 H(+) = coproporphyrin III + Fe(2+)</text>
        <dbReference type="Rhea" id="RHEA:49572"/>
        <dbReference type="ChEBI" id="CHEBI:15378"/>
        <dbReference type="ChEBI" id="CHEBI:29033"/>
        <dbReference type="ChEBI" id="CHEBI:68438"/>
        <dbReference type="ChEBI" id="CHEBI:131725"/>
        <dbReference type="EC" id="4.99.1.9"/>
    </reaction>
    <physiologicalReaction direction="right-to-left" evidence="8">
        <dbReference type="Rhea" id="RHEA:49574"/>
    </physiologicalReaction>
</comment>
<dbReference type="GO" id="GO:0005737">
    <property type="term" value="C:cytoplasm"/>
    <property type="evidence" value="ECO:0007669"/>
    <property type="project" value="UniProtKB-SubCell"/>
</dbReference>
<dbReference type="CDD" id="cd00419">
    <property type="entry name" value="Ferrochelatase_C"/>
    <property type="match status" value="1"/>
</dbReference>
<feature type="binding site" evidence="9">
    <location>
        <position position="211"/>
    </location>
    <ligand>
        <name>Fe(2+)</name>
        <dbReference type="ChEBI" id="CHEBI:29033"/>
    </ligand>
</feature>
<comment type="similarity">
    <text evidence="1 9 10">Belongs to the ferrochelatase family.</text>
</comment>
<dbReference type="RefSeq" id="WP_166843275.1">
    <property type="nucleotide sequence ID" value="NZ_JAAONY010000004.1"/>
</dbReference>
<evidence type="ECO:0000256" key="6">
    <source>
        <dbReference type="ARBA" id="ARBA00023239"/>
    </source>
</evidence>
<name>A0A7X0JWV2_9GAMM</name>
<dbReference type="UniPathway" id="UPA00252">
    <property type="reaction ID" value="UER00325"/>
</dbReference>
<dbReference type="InterPro" id="IPR033659">
    <property type="entry name" value="Ferrochelatase_N"/>
</dbReference>
<accession>A0A7X0JWV2</accession>
<sequence>MSASLPVAGESQQAKKRAVLLVNLGTPETAEPKSVRKFLAEFLSDRRVVEIPRLIWWPILHGIILTTRPKAVAKAYQSIWWEEGSPLRVITERQRNALQKTLSKRFPNEHVTVEYAMSYGDPGIAQQIKDLQAQGVDHIAVLPLYPQYSATTTAVVYDQLAELQQQQRDIADARVCKYYFDRPSYIKALAHSVREYRLEHGSAERLLMSFHGIPKRCVDLGDPYYQHCVATAEALAGELGLEKEQWGISFQSRLGKAEWLKPYTSDIVQEWGREKLSSLDVICPAFAADCLETLEEISEEIREEFQEAGGGDFSYIPCLNDSAMHIECLAELSEELLGL</sequence>
<dbReference type="GO" id="GO:0046872">
    <property type="term" value="F:metal ion binding"/>
    <property type="evidence" value="ECO:0007669"/>
    <property type="project" value="UniProtKB-KW"/>
</dbReference>
<dbReference type="PANTHER" id="PTHR11108">
    <property type="entry name" value="FERROCHELATASE"/>
    <property type="match status" value="1"/>
</dbReference>
<dbReference type="NCBIfam" id="TIGR00109">
    <property type="entry name" value="hemH"/>
    <property type="match status" value="1"/>
</dbReference>
<dbReference type="InterPro" id="IPR001015">
    <property type="entry name" value="Ferrochelatase"/>
</dbReference>
<organism evidence="11 12">
    <name type="scientific">Pseudoteredinibacter isoporae</name>
    <dbReference type="NCBI Taxonomy" id="570281"/>
    <lineage>
        <taxon>Bacteria</taxon>
        <taxon>Pseudomonadati</taxon>
        <taxon>Pseudomonadota</taxon>
        <taxon>Gammaproteobacteria</taxon>
        <taxon>Cellvibrionales</taxon>
        <taxon>Cellvibrionaceae</taxon>
        <taxon>Pseudoteredinibacter</taxon>
    </lineage>
</organism>
<comment type="caution">
    <text evidence="11">The sequence shown here is derived from an EMBL/GenBank/DDBJ whole genome shotgun (WGS) entry which is preliminary data.</text>
</comment>
<dbReference type="EMBL" id="JACHHT010000004">
    <property type="protein sequence ID" value="MBB6523723.1"/>
    <property type="molecule type" value="Genomic_DNA"/>
</dbReference>
<evidence type="ECO:0000313" key="12">
    <source>
        <dbReference type="Proteomes" id="UP000528457"/>
    </source>
</evidence>
<dbReference type="PROSITE" id="PS00534">
    <property type="entry name" value="FERROCHELATASE"/>
    <property type="match status" value="1"/>
</dbReference>
<keyword evidence="2 9" id="KW-0963">Cytoplasm</keyword>
<evidence type="ECO:0000256" key="2">
    <source>
        <dbReference type="ARBA" id="ARBA00022490"/>
    </source>
</evidence>
<evidence type="ECO:0000256" key="7">
    <source>
        <dbReference type="ARBA" id="ARBA00023244"/>
    </source>
</evidence>
<evidence type="ECO:0000256" key="4">
    <source>
        <dbReference type="ARBA" id="ARBA00023004"/>
    </source>
</evidence>
<dbReference type="Pfam" id="PF00762">
    <property type="entry name" value="Ferrochelatase"/>
    <property type="match status" value="1"/>
</dbReference>
<keyword evidence="12" id="KW-1185">Reference proteome</keyword>
<proteinExistence type="inferred from homology"/>
<evidence type="ECO:0000256" key="8">
    <source>
        <dbReference type="ARBA" id="ARBA00024536"/>
    </source>
</evidence>